<proteinExistence type="predicted"/>
<evidence type="ECO:0000313" key="7">
    <source>
        <dbReference type="Proteomes" id="UP000218620"/>
    </source>
</evidence>
<name>A0A2A3YQB4_BREAU</name>
<evidence type="ECO:0000313" key="5">
    <source>
        <dbReference type="EMBL" id="TGD36280.1"/>
    </source>
</evidence>
<dbReference type="Proteomes" id="UP000297736">
    <property type="component" value="Unassembled WGS sequence"/>
</dbReference>
<evidence type="ECO:0000313" key="8">
    <source>
        <dbReference type="Proteomes" id="UP000282731"/>
    </source>
</evidence>
<evidence type="ECO:0000313" key="9">
    <source>
        <dbReference type="Proteomes" id="UP000283000"/>
    </source>
</evidence>
<reference evidence="8 9" key="4">
    <citation type="submission" date="2019-01" db="EMBL/GenBank/DDBJ databases">
        <title>Comparative genomic analysis of Brevibacterium aurantiacum sheds light on its evolution and its adaptation to smear-ripened cheeses.</title>
        <authorList>
            <person name="Moineau S."/>
        </authorList>
    </citation>
    <scope>NUCLEOTIDE SEQUENCE [LARGE SCALE GENOMIC DNA]</scope>
    <source>
        <strain evidence="1 9">SMQ-1417</strain>
        <strain evidence="2 8">SMQ-1420</strain>
    </source>
</reference>
<dbReference type="Proteomes" id="UP000217881">
    <property type="component" value="Unassembled WGS sequence"/>
</dbReference>
<protein>
    <submittedName>
        <fullName evidence="3">Uncharacterized protein</fullName>
    </submittedName>
</protein>
<accession>A0A368M9T7</accession>
<reference evidence="5 10" key="3">
    <citation type="submission" date="2018-10" db="EMBL/GenBank/DDBJ databases">
        <title>Brevibacterium genomes from Austrain hard cheese rinds.</title>
        <authorList>
            <person name="Anast J.M."/>
            <person name="Dzieciol M."/>
            <person name="Schultz D.L."/>
            <person name="Mann E."/>
            <person name="Wagner M."/>
            <person name="Schmitz-Esser S."/>
        </authorList>
    </citation>
    <scope>NUCLEOTIDE SEQUENCE [LARGE SCALE GENOMIC DNA]</scope>
    <source>
        <strain evidence="5 10">L261</strain>
    </source>
</reference>
<evidence type="ECO:0000313" key="2">
    <source>
        <dbReference type="EMBL" id="AZT95851.1"/>
    </source>
</evidence>
<dbReference type="EMBL" id="RHFF01000048">
    <property type="protein sequence ID" value="TGD36280.1"/>
    <property type="molecule type" value="Genomic_DNA"/>
</dbReference>
<evidence type="ECO:0000313" key="4">
    <source>
        <dbReference type="EMBL" id="PCC55650.1"/>
    </source>
</evidence>
<sequence length="68" mass="7320">MPGQIQKARLIGRLSILLLSDRDKVPSAGDLDMRHSAEVFGSALSKLIDSLLHTTIDEHVAEAVLRGG</sequence>
<dbReference type="EMBL" id="CP025330">
    <property type="protein sequence ID" value="AZT93375.1"/>
    <property type="molecule type" value="Genomic_DNA"/>
</dbReference>
<dbReference type="AlphaFoldDB" id="A0A2A3YQB4"/>
<reference evidence="6 7" key="1">
    <citation type="journal article" date="2017" name="Elife">
        <title>Extensive horizontal gene transfer in cheese-associated bacteria.</title>
        <authorList>
            <person name="Bonham K.S."/>
            <person name="Wolfe B.E."/>
            <person name="Dutton R.J."/>
        </authorList>
    </citation>
    <scope>NUCLEOTIDE SEQUENCE [LARGE SCALE GENOMIC DNA]</scope>
    <source>
        <strain evidence="4 6">738_8</strain>
        <strain evidence="3 7">962_8</strain>
    </source>
</reference>
<accession>A0A2A3YQB4</accession>
<reference evidence="8 9" key="2">
    <citation type="submission" date="2017-12" db="EMBL/GenBank/DDBJ databases">
        <authorList>
            <person name="Levesque S."/>
        </authorList>
    </citation>
    <scope>NUCLEOTIDE SEQUENCE [LARGE SCALE GENOMIC DNA]</scope>
    <source>
        <strain evidence="1 9">SMQ-1417</strain>
        <strain evidence="2 8">SMQ-1420</strain>
    </source>
</reference>
<gene>
    <name evidence="4" type="ORF">CIK59_00030</name>
    <name evidence="3" type="ORF">CIK65_17395</name>
    <name evidence="1" type="ORF">CXR23_09645</name>
    <name evidence="2" type="ORF">CXR27_01635</name>
    <name evidence="5" type="ORF">EB834_20290</name>
</gene>
<dbReference type="EMBL" id="NRGQ01000030">
    <property type="protein sequence ID" value="PCC41483.1"/>
    <property type="molecule type" value="Genomic_DNA"/>
</dbReference>
<evidence type="ECO:0000313" key="3">
    <source>
        <dbReference type="EMBL" id="PCC41483.1"/>
    </source>
</evidence>
<dbReference type="EMBL" id="NRHA01000001">
    <property type="protein sequence ID" value="PCC55650.1"/>
    <property type="molecule type" value="Genomic_DNA"/>
</dbReference>
<evidence type="ECO:0000313" key="6">
    <source>
        <dbReference type="Proteomes" id="UP000217881"/>
    </source>
</evidence>
<dbReference type="Proteomes" id="UP000282731">
    <property type="component" value="Chromosome"/>
</dbReference>
<dbReference type="Proteomes" id="UP000283000">
    <property type="component" value="Chromosome"/>
</dbReference>
<organism evidence="3 7">
    <name type="scientific">Brevibacterium aurantiacum</name>
    <dbReference type="NCBI Taxonomy" id="273384"/>
    <lineage>
        <taxon>Bacteria</taxon>
        <taxon>Bacillati</taxon>
        <taxon>Actinomycetota</taxon>
        <taxon>Actinomycetes</taxon>
        <taxon>Micrococcales</taxon>
        <taxon>Brevibacteriaceae</taxon>
        <taxon>Brevibacterium</taxon>
    </lineage>
</organism>
<evidence type="ECO:0000313" key="10">
    <source>
        <dbReference type="Proteomes" id="UP000297736"/>
    </source>
</evidence>
<dbReference type="EMBL" id="CP025334">
    <property type="protein sequence ID" value="AZT95851.1"/>
    <property type="molecule type" value="Genomic_DNA"/>
</dbReference>
<dbReference type="Proteomes" id="UP000218620">
    <property type="component" value="Unassembled WGS sequence"/>
</dbReference>
<evidence type="ECO:0000313" key="1">
    <source>
        <dbReference type="EMBL" id="AZT93375.1"/>
    </source>
</evidence>